<protein>
    <recommendedName>
        <fullName evidence="4">Lipoprotein</fullName>
    </recommendedName>
</protein>
<feature type="signal peptide" evidence="1">
    <location>
        <begin position="1"/>
        <end position="26"/>
    </location>
</feature>
<keyword evidence="1" id="KW-0732">Signal</keyword>
<sequence>MKRLFPYIAFACLTGFTATTALPVIAGGCSSHMNKKAEIKCAEDDTECQTEKAEKFDLKDSLKS</sequence>
<dbReference type="RefSeq" id="WP_032524968.1">
    <property type="nucleotide sequence ID" value="NZ_CP138934.1"/>
</dbReference>
<gene>
    <name evidence="2" type="ORF">EU91_1589</name>
</gene>
<dbReference type="PROSITE" id="PS51257">
    <property type="entry name" value="PROKAR_LIPOPROTEIN"/>
    <property type="match status" value="1"/>
</dbReference>
<dbReference type="EMBL" id="JNAH01000008">
    <property type="protein sequence ID" value="KGF85487.1"/>
    <property type="molecule type" value="Genomic_DNA"/>
</dbReference>
<accession>A0A0A1Z7D7</accession>
<proteinExistence type="predicted"/>
<name>A0A0A1Z7D7_PROMR</name>
<dbReference type="Proteomes" id="UP000030598">
    <property type="component" value="Unassembled WGS sequence"/>
</dbReference>
<evidence type="ECO:0000256" key="1">
    <source>
        <dbReference type="SAM" id="SignalP"/>
    </source>
</evidence>
<reference evidence="3" key="1">
    <citation type="journal article" date="2014" name="Sci. Data">
        <title>Genomes of diverse isolates of the marine cyanobacterium Prochlorococcus.</title>
        <authorList>
            <person name="Biller S."/>
            <person name="Berube P."/>
            <person name="Thompson J."/>
            <person name="Kelly L."/>
            <person name="Roggensack S."/>
            <person name="Awad L."/>
            <person name="Roache-Johnson K."/>
            <person name="Ding H."/>
            <person name="Giovannoni S.J."/>
            <person name="Moore L.R."/>
            <person name="Chisholm S.W."/>
        </authorList>
    </citation>
    <scope>NUCLEOTIDE SEQUENCE [LARGE SCALE GENOMIC DNA]</scope>
    <source>
        <strain evidence="3">GP2</strain>
    </source>
</reference>
<comment type="caution">
    <text evidence="2">The sequence shown here is derived from an EMBL/GenBank/DDBJ whole genome shotgun (WGS) entry which is preliminary data.</text>
</comment>
<evidence type="ECO:0008006" key="4">
    <source>
        <dbReference type="Google" id="ProtNLM"/>
    </source>
</evidence>
<evidence type="ECO:0000313" key="2">
    <source>
        <dbReference type="EMBL" id="KGF85487.1"/>
    </source>
</evidence>
<dbReference type="AlphaFoldDB" id="A0A0A1Z7D7"/>
<organism evidence="2 3">
    <name type="scientific">Prochlorococcus marinus str. GP2</name>
    <dbReference type="NCBI Taxonomy" id="59925"/>
    <lineage>
        <taxon>Bacteria</taxon>
        <taxon>Bacillati</taxon>
        <taxon>Cyanobacteriota</taxon>
        <taxon>Cyanophyceae</taxon>
        <taxon>Synechococcales</taxon>
        <taxon>Prochlorococcaceae</taxon>
        <taxon>Prochlorococcus</taxon>
    </lineage>
</organism>
<dbReference type="STRING" id="59925.EU91_1589"/>
<evidence type="ECO:0000313" key="3">
    <source>
        <dbReference type="Proteomes" id="UP000030598"/>
    </source>
</evidence>
<dbReference type="OrthoDB" id="541360at2"/>
<feature type="chain" id="PRO_5001984862" description="Lipoprotein" evidence="1">
    <location>
        <begin position="27"/>
        <end position="64"/>
    </location>
</feature>